<name>A0A517KXP0_9PEZI</name>
<dbReference type="SUPFAM" id="SSF82171">
    <property type="entry name" value="DPP6 N-terminal domain-like"/>
    <property type="match status" value="1"/>
</dbReference>
<evidence type="ECO:0000256" key="13">
    <source>
        <dbReference type="ARBA" id="ARBA00022989"/>
    </source>
</evidence>
<evidence type="ECO:0000256" key="16">
    <source>
        <dbReference type="SAM" id="MobiDB-lite"/>
    </source>
</evidence>
<dbReference type="FunFam" id="3.40.50.1820:FF:000003">
    <property type="entry name" value="Dipeptidyl peptidase 4"/>
    <property type="match status" value="1"/>
</dbReference>
<accession>A0A517KXP0</accession>
<evidence type="ECO:0000256" key="11">
    <source>
        <dbReference type="ARBA" id="ARBA00022825"/>
    </source>
</evidence>
<evidence type="ECO:0000256" key="6">
    <source>
        <dbReference type="ARBA" id="ARBA00022438"/>
    </source>
</evidence>
<keyword evidence="9 17" id="KW-0812">Transmembrane</keyword>
<keyword evidence="7" id="KW-0926">Vacuole</keyword>
<feature type="domain" description="Dipeptidylpeptidase IV N-terminal" evidence="19">
    <location>
        <begin position="218"/>
        <end position="592"/>
    </location>
</feature>
<keyword evidence="10" id="KW-0378">Hydrolase</keyword>
<comment type="subcellular location">
    <subcellularLocation>
        <location evidence="3">Vacuole membrane</location>
        <topology evidence="3">Single-pass type II membrane protein</topology>
    </subcellularLocation>
</comment>
<protein>
    <recommendedName>
        <fullName evidence="5">dipeptidyl-peptidase IV</fullName>
        <ecNumber evidence="5">3.4.14.5</ecNumber>
    </recommendedName>
</protein>
<evidence type="ECO:0000256" key="9">
    <source>
        <dbReference type="ARBA" id="ARBA00022692"/>
    </source>
</evidence>
<evidence type="ECO:0000313" key="20">
    <source>
        <dbReference type="EMBL" id="QDS68144.1"/>
    </source>
</evidence>
<dbReference type="InterPro" id="IPR002469">
    <property type="entry name" value="Peptidase_S9B_N"/>
</dbReference>
<dbReference type="SUPFAM" id="SSF53474">
    <property type="entry name" value="alpha/beta-Hydrolases"/>
    <property type="match status" value="1"/>
</dbReference>
<feature type="compositionally biased region" description="Acidic residues" evidence="16">
    <location>
        <begin position="1"/>
        <end position="10"/>
    </location>
</feature>
<keyword evidence="14 17" id="KW-0472">Membrane</keyword>
<dbReference type="EC" id="3.4.14.5" evidence="5"/>
<dbReference type="AlphaFoldDB" id="A0A517KXP0"/>
<evidence type="ECO:0000256" key="14">
    <source>
        <dbReference type="ARBA" id="ARBA00023136"/>
    </source>
</evidence>
<comment type="catalytic activity">
    <reaction evidence="1">
        <text>Release of an N-terminal dipeptide, Xaa-Yaa-|-Zaa-, from a polypeptide, preferentially when Yaa is Pro, provided Zaa is neither Pro nor hydroxyproline.</text>
        <dbReference type="EC" id="3.4.14.5"/>
    </reaction>
</comment>
<evidence type="ECO:0000256" key="8">
    <source>
        <dbReference type="ARBA" id="ARBA00022670"/>
    </source>
</evidence>
<comment type="function">
    <text evidence="2">Type IV dipeptidyl-peptidase which removes N-terminal dipeptides sequentially from polypeptides having unsubstituted N-termini provided that the penultimate residue is proline.</text>
</comment>
<evidence type="ECO:0000256" key="1">
    <source>
        <dbReference type="ARBA" id="ARBA00001257"/>
    </source>
</evidence>
<dbReference type="Pfam" id="PF00930">
    <property type="entry name" value="DPPIV_N"/>
    <property type="match status" value="1"/>
</dbReference>
<dbReference type="GO" id="GO:0005886">
    <property type="term" value="C:plasma membrane"/>
    <property type="evidence" value="ECO:0007669"/>
    <property type="project" value="TreeGrafter"/>
</dbReference>
<keyword evidence="13 17" id="KW-1133">Transmembrane helix</keyword>
<evidence type="ECO:0000256" key="4">
    <source>
        <dbReference type="ARBA" id="ARBA00006150"/>
    </source>
</evidence>
<dbReference type="GO" id="GO:0006508">
    <property type="term" value="P:proteolysis"/>
    <property type="evidence" value="ECO:0007669"/>
    <property type="project" value="UniProtKB-KW"/>
</dbReference>
<evidence type="ECO:0000256" key="10">
    <source>
        <dbReference type="ARBA" id="ARBA00022801"/>
    </source>
</evidence>
<dbReference type="PANTHER" id="PTHR11731">
    <property type="entry name" value="PROTEASE FAMILY S9B,C DIPEPTIDYL-PEPTIDASE IV-RELATED"/>
    <property type="match status" value="1"/>
</dbReference>
<evidence type="ECO:0000256" key="3">
    <source>
        <dbReference type="ARBA" id="ARBA00004576"/>
    </source>
</evidence>
<dbReference type="InterPro" id="IPR029058">
    <property type="entry name" value="AB_hydrolase_fold"/>
</dbReference>
<keyword evidence="11" id="KW-0720">Serine protease</keyword>
<dbReference type="OrthoDB" id="16520at2759"/>
<dbReference type="GO" id="GO:0005774">
    <property type="term" value="C:vacuolar membrane"/>
    <property type="evidence" value="ECO:0007669"/>
    <property type="project" value="UniProtKB-SubCell"/>
</dbReference>
<dbReference type="GO" id="GO:0004177">
    <property type="term" value="F:aminopeptidase activity"/>
    <property type="evidence" value="ECO:0007669"/>
    <property type="project" value="UniProtKB-KW"/>
</dbReference>
<dbReference type="STRING" id="50376.A0A517KXP0"/>
<dbReference type="PANTHER" id="PTHR11731:SF200">
    <property type="entry name" value="DIPEPTIDYL PEPTIDASE 10, ISOFORM B"/>
    <property type="match status" value="1"/>
</dbReference>
<dbReference type="PROSITE" id="PS00708">
    <property type="entry name" value="PRO_ENDOPEP_SER"/>
    <property type="match status" value="1"/>
</dbReference>
<feature type="domain" description="Peptidase S9 prolyl oligopeptidase catalytic" evidence="18">
    <location>
        <begin position="676"/>
        <end position="880"/>
    </location>
</feature>
<dbReference type="InterPro" id="IPR002471">
    <property type="entry name" value="Pept_S9_AS"/>
</dbReference>
<evidence type="ECO:0000256" key="5">
    <source>
        <dbReference type="ARBA" id="ARBA00012062"/>
    </source>
</evidence>
<feature type="compositionally biased region" description="Basic and acidic residues" evidence="16">
    <location>
        <begin position="18"/>
        <end position="29"/>
    </location>
</feature>
<dbReference type="Gene3D" id="3.40.50.1820">
    <property type="entry name" value="alpha/beta hydrolase"/>
    <property type="match status" value="1"/>
</dbReference>
<evidence type="ECO:0000256" key="12">
    <source>
        <dbReference type="ARBA" id="ARBA00022968"/>
    </source>
</evidence>
<dbReference type="Proteomes" id="UP000316270">
    <property type="component" value="Chromosome 1"/>
</dbReference>
<keyword evidence="21" id="KW-1185">Reference proteome</keyword>
<dbReference type="GO" id="GO:0008239">
    <property type="term" value="F:dipeptidyl-peptidase activity"/>
    <property type="evidence" value="ECO:0007669"/>
    <property type="project" value="UniProtKB-EC"/>
</dbReference>
<feature type="transmembrane region" description="Helical" evidence="17">
    <location>
        <begin position="89"/>
        <end position="110"/>
    </location>
</feature>
<dbReference type="Pfam" id="PF00326">
    <property type="entry name" value="Peptidase_S9"/>
    <property type="match status" value="1"/>
</dbReference>
<dbReference type="Gene3D" id="2.140.10.30">
    <property type="entry name" value="Dipeptidylpeptidase IV, N-terminal domain"/>
    <property type="match status" value="1"/>
</dbReference>
<dbReference type="InterPro" id="IPR050278">
    <property type="entry name" value="Serine_Prot_S9B/DPPIV"/>
</dbReference>
<sequence length="909" mass="102533">MTEKELDFEETQPLTQSHNDRKSQEEPRTSFESISTTSAILEQISGAPVNKYTDDDHSDSTLGKQEGYDVEESGRYHAYKGADKKYKRLLWIVGFVCLAGWSLAAFLFVVKGSYKHASTKPHDPSATASRGSGKKVTLDQVLSGQWRARKHSLSWIAGPEGEDGLLLERDDPGNNDFLVVKNVREQSGVSSSSTRILMAQGGFHVNGEYVYPSETWPSPDLKKVLVLADRQSNWRHSFTGKYYIFDVATQEGEPLDPSDSKGRVQLASWSPKSDAVVFTRDNNMYLRSLNGGVKQITTDGGPELFYGVPDWVYEEEVFSGNSATWWSHDGQYVAFLRTNETRVPTFPIQYYLSRPSGARPKPGEENYPEVRNIKYPKAGAPNPFVNLQFYDVKKGEVFSVNINGDFSDEERLITEVVWAGNGGKVIVRETNRESDLLKVVLLDVERRNGQTVREVDVNALDGGWFEVSEDTTFIPSDPRNGRPHAGYIDTVIHEGNDHLAYFTPLDNPTPKYLTSGDWEVVKAPSAVDLKNNYVYFVSTKESSIQRHVYRVKLDGTGMEAITDTEIEGYYDVDFSKGGGYALLSYNGPNIPWQKVISMPGVGDKYEESIEENTSLKRFASEHELPILIYSTINIDGFELNVVERRPPHFNPKRKYPVLFWMYQGPGSQSVDKKFTVDFQAYVAAGLGYIVVTVDGRGTGFRGRKTRCVIRGEMGKWESHDQIEAAKLWAKKEYVDENRLAIWGWSYGGFMALKTLEVDGGRTFKYGMAVAPVTDWRFYDSIYTERYMHTPQHNPGGYDNTSIHDVNSLAGNVRFLVMHGAADDNVHTQSTYTLLDKLDLAGIENYDVHIFPDSDHGIYFHNANKIVYDKLTSWLVNAFNGEWLKTDHPKPLIELDGAKRVKRSVPMESS</sequence>
<evidence type="ECO:0000256" key="17">
    <source>
        <dbReference type="SAM" id="Phobius"/>
    </source>
</evidence>
<reference evidence="20 21" key="1">
    <citation type="submission" date="2019-07" db="EMBL/GenBank/DDBJ databases">
        <title>Finished genome of Venturia effusa.</title>
        <authorList>
            <person name="Young C.A."/>
            <person name="Cox M.P."/>
            <person name="Ganley A.R.D."/>
            <person name="David W.J."/>
        </authorList>
    </citation>
    <scope>NUCLEOTIDE SEQUENCE [LARGE SCALE GENOMIC DNA]</scope>
    <source>
        <strain evidence="21">albino</strain>
    </source>
</reference>
<evidence type="ECO:0000256" key="2">
    <source>
        <dbReference type="ARBA" id="ARBA00002218"/>
    </source>
</evidence>
<dbReference type="InterPro" id="IPR001375">
    <property type="entry name" value="Peptidase_S9_cat"/>
</dbReference>
<comment type="similarity">
    <text evidence="4">Belongs to the peptidase S9B family.</text>
</comment>
<keyword evidence="6" id="KW-0031">Aminopeptidase</keyword>
<evidence type="ECO:0000259" key="19">
    <source>
        <dbReference type="Pfam" id="PF00930"/>
    </source>
</evidence>
<keyword evidence="8" id="KW-0645">Protease</keyword>
<keyword evidence="15" id="KW-0325">Glycoprotein</keyword>
<dbReference type="GO" id="GO:0004252">
    <property type="term" value="F:serine-type endopeptidase activity"/>
    <property type="evidence" value="ECO:0007669"/>
    <property type="project" value="InterPro"/>
</dbReference>
<evidence type="ECO:0000256" key="7">
    <source>
        <dbReference type="ARBA" id="ARBA00022554"/>
    </source>
</evidence>
<feature type="region of interest" description="Disordered" evidence="16">
    <location>
        <begin position="1"/>
        <end position="34"/>
    </location>
</feature>
<gene>
    <name evidence="20" type="ORF">FKW77_010311</name>
</gene>
<evidence type="ECO:0000259" key="18">
    <source>
        <dbReference type="Pfam" id="PF00326"/>
    </source>
</evidence>
<organism evidence="20 21">
    <name type="scientific">Venturia effusa</name>
    <dbReference type="NCBI Taxonomy" id="50376"/>
    <lineage>
        <taxon>Eukaryota</taxon>
        <taxon>Fungi</taxon>
        <taxon>Dikarya</taxon>
        <taxon>Ascomycota</taxon>
        <taxon>Pezizomycotina</taxon>
        <taxon>Dothideomycetes</taxon>
        <taxon>Pleosporomycetidae</taxon>
        <taxon>Venturiales</taxon>
        <taxon>Venturiaceae</taxon>
        <taxon>Venturia</taxon>
    </lineage>
</organism>
<dbReference type="EMBL" id="CP042185">
    <property type="protein sequence ID" value="QDS68144.1"/>
    <property type="molecule type" value="Genomic_DNA"/>
</dbReference>
<proteinExistence type="inferred from homology"/>
<evidence type="ECO:0000256" key="15">
    <source>
        <dbReference type="ARBA" id="ARBA00023180"/>
    </source>
</evidence>
<feature type="region of interest" description="Disordered" evidence="16">
    <location>
        <begin position="47"/>
        <end position="66"/>
    </location>
</feature>
<keyword evidence="12" id="KW-0735">Signal-anchor</keyword>
<evidence type="ECO:0000313" key="21">
    <source>
        <dbReference type="Proteomes" id="UP000316270"/>
    </source>
</evidence>